<keyword evidence="4" id="KW-0443">Lipid metabolism</keyword>
<organism evidence="8">
    <name type="scientific">Dissoconium aciculare CBS 342.82</name>
    <dbReference type="NCBI Taxonomy" id="1314786"/>
    <lineage>
        <taxon>Eukaryota</taxon>
        <taxon>Fungi</taxon>
        <taxon>Dikarya</taxon>
        <taxon>Ascomycota</taxon>
        <taxon>Pezizomycotina</taxon>
        <taxon>Dothideomycetes</taxon>
        <taxon>Dothideomycetidae</taxon>
        <taxon>Mycosphaerellales</taxon>
        <taxon>Dissoconiaceae</taxon>
        <taxon>Dissoconium</taxon>
    </lineage>
</organism>
<dbReference type="PANTHER" id="PTHR10434:SF11">
    <property type="entry name" value="1-ACYL-SN-GLYCEROL-3-PHOSPHATE ACYLTRANSFERASE"/>
    <property type="match status" value="1"/>
</dbReference>
<evidence type="ECO:0000256" key="5">
    <source>
        <dbReference type="SAM" id="Phobius"/>
    </source>
</evidence>
<dbReference type="GO" id="GO:0005783">
    <property type="term" value="C:endoplasmic reticulum"/>
    <property type="evidence" value="ECO:0007669"/>
    <property type="project" value="TreeGrafter"/>
</dbReference>
<dbReference type="AlphaFoldDB" id="A0A6J3LUP2"/>
<dbReference type="GO" id="GO:0003841">
    <property type="term" value="F:1-acylglycerol-3-phosphate O-acyltransferase activity"/>
    <property type="evidence" value="ECO:0007669"/>
    <property type="project" value="UniProtKB-UniRule"/>
</dbReference>
<reference evidence="8" key="3">
    <citation type="submission" date="2025-08" db="UniProtKB">
        <authorList>
            <consortium name="RefSeq"/>
        </authorList>
    </citation>
    <scope>IDENTIFICATION</scope>
    <source>
        <strain evidence="8">CBS 342.82</strain>
    </source>
</reference>
<dbReference type="SUPFAM" id="SSF69593">
    <property type="entry name" value="Glycerol-3-phosphate (1)-acyltransferase"/>
    <property type="match status" value="1"/>
</dbReference>
<proteinExistence type="inferred from homology"/>
<dbReference type="GeneID" id="54358071"/>
<dbReference type="OrthoDB" id="202234at2759"/>
<sequence length="287" mass="31638">MSSLLFYLLTLITILTATVHTLLFLGRVLKNDALEFYGRFLAGSIALFVCALYGMIASAVLNVVGYGGLGQWTTARAYKWTMLLVTGVWFDIHDGGAPGGGSAGGWLDKTRPAVFVGNHQSELDILSLGHIFPKYCSVSAKASLRYMPLLGWFMYLSKTVFIERASREKALAAFADAAKQMHDARQSVYIFPEGTRSYYDHADLLPFKKGAFHLAIQAQVPIVPVVVANYSHILNVKARRFTTGRIPIKILEPISTKGLTKDDVDDLLEKVRSSMLAELKTLTAEAR</sequence>
<accession>A0A6J3LUP2</accession>
<feature type="domain" description="Phospholipid/glycerol acyltransferase" evidence="6">
    <location>
        <begin position="113"/>
        <end position="230"/>
    </location>
</feature>
<gene>
    <name evidence="8" type="ORF">K489DRAFT_294251</name>
</gene>
<evidence type="ECO:0000256" key="2">
    <source>
        <dbReference type="ARBA" id="ARBA00022679"/>
    </source>
</evidence>
<keyword evidence="4" id="KW-0444">Lipid biosynthesis</keyword>
<dbReference type="NCBIfam" id="TIGR00530">
    <property type="entry name" value="AGP_acyltrn"/>
    <property type="match status" value="1"/>
</dbReference>
<protein>
    <recommendedName>
        <fullName evidence="4">1-acyl-sn-glycerol-3-phosphate acyltransferase</fullName>
        <ecNumber evidence="4">2.3.1.51</ecNumber>
    </recommendedName>
</protein>
<dbReference type="InterPro" id="IPR004552">
    <property type="entry name" value="AGP_acyltrans"/>
</dbReference>
<keyword evidence="4" id="KW-1208">Phospholipid metabolism</keyword>
<dbReference type="RefSeq" id="XP_033455373.1">
    <property type="nucleotide sequence ID" value="XM_033600271.1"/>
</dbReference>
<dbReference type="Proteomes" id="UP000504637">
    <property type="component" value="Unplaced"/>
</dbReference>
<keyword evidence="5" id="KW-0812">Transmembrane</keyword>
<dbReference type="SMART" id="SM00563">
    <property type="entry name" value="PlsC"/>
    <property type="match status" value="1"/>
</dbReference>
<evidence type="ECO:0000313" key="7">
    <source>
        <dbReference type="Proteomes" id="UP000504637"/>
    </source>
</evidence>
<dbReference type="CDD" id="cd07989">
    <property type="entry name" value="LPLAT_AGPAT-like"/>
    <property type="match status" value="1"/>
</dbReference>
<dbReference type="InterPro" id="IPR002123">
    <property type="entry name" value="Plipid/glycerol_acylTrfase"/>
</dbReference>
<keyword evidence="7" id="KW-1185">Reference proteome</keyword>
<comment type="catalytic activity">
    <reaction evidence="4">
        <text>a 1-acyl-sn-glycero-3-phosphate + an acyl-CoA = a 1,2-diacyl-sn-glycero-3-phosphate + CoA</text>
        <dbReference type="Rhea" id="RHEA:19709"/>
        <dbReference type="ChEBI" id="CHEBI:57287"/>
        <dbReference type="ChEBI" id="CHEBI:57970"/>
        <dbReference type="ChEBI" id="CHEBI:58342"/>
        <dbReference type="ChEBI" id="CHEBI:58608"/>
        <dbReference type="EC" id="2.3.1.51"/>
    </reaction>
</comment>
<keyword evidence="4" id="KW-0594">Phospholipid biosynthesis</keyword>
<evidence type="ECO:0000259" key="6">
    <source>
        <dbReference type="SMART" id="SM00563"/>
    </source>
</evidence>
<evidence type="ECO:0000256" key="3">
    <source>
        <dbReference type="ARBA" id="ARBA00023315"/>
    </source>
</evidence>
<feature type="non-terminal residue" evidence="8">
    <location>
        <position position="287"/>
    </location>
</feature>
<dbReference type="GO" id="GO:0006654">
    <property type="term" value="P:phosphatidic acid biosynthetic process"/>
    <property type="evidence" value="ECO:0007669"/>
    <property type="project" value="TreeGrafter"/>
</dbReference>
<comment type="similarity">
    <text evidence="1 4">Belongs to the 1-acyl-sn-glycerol-3-phosphate acyltransferase family.</text>
</comment>
<dbReference type="Pfam" id="PF01553">
    <property type="entry name" value="Acyltransferase"/>
    <property type="match status" value="1"/>
</dbReference>
<keyword evidence="5" id="KW-1133">Transmembrane helix</keyword>
<keyword evidence="2 4" id="KW-0808">Transferase</keyword>
<evidence type="ECO:0000256" key="4">
    <source>
        <dbReference type="RuleBase" id="RU361267"/>
    </source>
</evidence>
<evidence type="ECO:0000313" key="8">
    <source>
        <dbReference type="RefSeq" id="XP_033455373.1"/>
    </source>
</evidence>
<keyword evidence="5" id="KW-0472">Membrane</keyword>
<dbReference type="PANTHER" id="PTHR10434">
    <property type="entry name" value="1-ACYL-SN-GLYCEROL-3-PHOSPHATE ACYLTRANSFERASE"/>
    <property type="match status" value="1"/>
</dbReference>
<comment type="domain">
    <text evidence="4">The HXXXXD motif is essential for acyltransferase activity and may constitute the binding site for the phosphate moiety of the glycerol-3-phosphate.</text>
</comment>
<reference evidence="8" key="2">
    <citation type="submission" date="2020-04" db="EMBL/GenBank/DDBJ databases">
        <authorList>
            <consortium name="NCBI Genome Project"/>
        </authorList>
    </citation>
    <scope>NUCLEOTIDE SEQUENCE</scope>
    <source>
        <strain evidence="8">CBS 342.82</strain>
    </source>
</reference>
<evidence type="ECO:0000256" key="1">
    <source>
        <dbReference type="ARBA" id="ARBA00008655"/>
    </source>
</evidence>
<reference evidence="8" key="1">
    <citation type="submission" date="2020-01" db="EMBL/GenBank/DDBJ databases">
        <authorList>
            <consortium name="DOE Joint Genome Institute"/>
            <person name="Haridas S."/>
            <person name="Albert R."/>
            <person name="Binder M."/>
            <person name="Bloem J."/>
            <person name="Labutti K."/>
            <person name="Salamov A."/>
            <person name="Andreopoulos B."/>
            <person name="Baker S.E."/>
            <person name="Barry K."/>
            <person name="Bills G."/>
            <person name="Bluhm B.H."/>
            <person name="Cannon C."/>
            <person name="Castanera R."/>
            <person name="Culley D.E."/>
            <person name="Daum C."/>
            <person name="Ezra D."/>
            <person name="Gonzalez J.B."/>
            <person name="Henrissat B."/>
            <person name="Kuo A."/>
            <person name="Liang C."/>
            <person name="Lipzen A."/>
            <person name="Lutzoni F."/>
            <person name="Magnuson J."/>
            <person name="Mondo S."/>
            <person name="Nolan M."/>
            <person name="Ohm R."/>
            <person name="Pangilinan J."/>
            <person name="Park H.-J."/>
            <person name="Ramirez L."/>
            <person name="Alfaro M."/>
            <person name="Sun H."/>
            <person name="Tritt A."/>
            <person name="Yoshinaga Y."/>
            <person name="Zwiers L.-H."/>
            <person name="Turgeon B.G."/>
            <person name="Goodwin S.B."/>
            <person name="Spatafora J.W."/>
            <person name="Crous P.W."/>
            <person name="Grigoriev I.V."/>
        </authorList>
    </citation>
    <scope>NUCLEOTIDE SEQUENCE</scope>
    <source>
        <strain evidence="8">CBS 342.82</strain>
    </source>
</reference>
<feature type="transmembrane region" description="Helical" evidence="5">
    <location>
        <begin position="45"/>
        <end position="69"/>
    </location>
</feature>
<name>A0A6J3LUP2_9PEZI</name>
<dbReference type="EC" id="2.3.1.51" evidence="4"/>
<dbReference type="GO" id="GO:0016020">
    <property type="term" value="C:membrane"/>
    <property type="evidence" value="ECO:0007669"/>
    <property type="project" value="InterPro"/>
</dbReference>
<keyword evidence="3 4" id="KW-0012">Acyltransferase</keyword>